<dbReference type="InParanoid" id="A0A061F145"/>
<evidence type="ECO:0000313" key="1">
    <source>
        <dbReference type="EMBL" id="EOY08209.1"/>
    </source>
</evidence>
<gene>
    <name evidence="1" type="ORF">TCM_022552</name>
</gene>
<dbReference type="Gramene" id="EOY08209">
    <property type="protein sequence ID" value="EOY08209"/>
    <property type="gene ID" value="TCM_022552"/>
</dbReference>
<dbReference type="GO" id="GO:0003676">
    <property type="term" value="F:nucleic acid binding"/>
    <property type="evidence" value="ECO:0007669"/>
    <property type="project" value="InterPro"/>
</dbReference>
<dbReference type="HOGENOM" id="CLU_2643034_0_0_1"/>
<evidence type="ECO:0008006" key="3">
    <source>
        <dbReference type="Google" id="ProtNLM"/>
    </source>
</evidence>
<accession>A0A061F145</accession>
<dbReference type="InterPro" id="IPR036397">
    <property type="entry name" value="RNaseH_sf"/>
</dbReference>
<protein>
    <recommendedName>
        <fullName evidence="3">RNase H type-1 domain-containing protein</fullName>
    </recommendedName>
</protein>
<proteinExistence type="predicted"/>
<name>A0A061F145_THECC</name>
<keyword evidence="2" id="KW-1185">Reference proteome</keyword>
<dbReference type="AlphaFoldDB" id="A0A061F145"/>
<organism evidence="1 2">
    <name type="scientific">Theobroma cacao</name>
    <name type="common">Cacao</name>
    <name type="synonym">Cocoa</name>
    <dbReference type="NCBI Taxonomy" id="3641"/>
    <lineage>
        <taxon>Eukaryota</taxon>
        <taxon>Viridiplantae</taxon>
        <taxon>Streptophyta</taxon>
        <taxon>Embryophyta</taxon>
        <taxon>Tracheophyta</taxon>
        <taxon>Spermatophyta</taxon>
        <taxon>Magnoliopsida</taxon>
        <taxon>eudicotyledons</taxon>
        <taxon>Gunneridae</taxon>
        <taxon>Pentapetalae</taxon>
        <taxon>rosids</taxon>
        <taxon>malvids</taxon>
        <taxon>Malvales</taxon>
        <taxon>Malvaceae</taxon>
        <taxon>Byttnerioideae</taxon>
        <taxon>Theobroma</taxon>
    </lineage>
</organism>
<reference evidence="1 2" key="1">
    <citation type="journal article" date="2013" name="Genome Biol.">
        <title>The genome sequence of the most widely cultivated cacao type and its use to identify candidate genes regulating pod color.</title>
        <authorList>
            <person name="Motamayor J.C."/>
            <person name="Mockaitis K."/>
            <person name="Schmutz J."/>
            <person name="Haiminen N."/>
            <person name="Iii D.L."/>
            <person name="Cornejo O."/>
            <person name="Findley S.D."/>
            <person name="Zheng P."/>
            <person name="Utro F."/>
            <person name="Royaert S."/>
            <person name="Saski C."/>
            <person name="Jenkins J."/>
            <person name="Podicheti R."/>
            <person name="Zhao M."/>
            <person name="Scheffler B.E."/>
            <person name="Stack J.C."/>
            <person name="Feltus F.A."/>
            <person name="Mustiga G.M."/>
            <person name="Amores F."/>
            <person name="Phillips W."/>
            <person name="Marelli J.P."/>
            <person name="May G.D."/>
            <person name="Shapiro H."/>
            <person name="Ma J."/>
            <person name="Bustamante C.D."/>
            <person name="Schnell R.J."/>
            <person name="Main D."/>
            <person name="Gilbert D."/>
            <person name="Parida L."/>
            <person name="Kuhn D.N."/>
        </authorList>
    </citation>
    <scope>NUCLEOTIDE SEQUENCE [LARGE SCALE GENOMIC DNA]</scope>
    <source>
        <strain evidence="2">cv. Matina 1-6</strain>
    </source>
</reference>
<dbReference type="EMBL" id="CM001883">
    <property type="protein sequence ID" value="EOY08209.1"/>
    <property type="molecule type" value="Genomic_DNA"/>
</dbReference>
<dbReference type="Proteomes" id="UP000026915">
    <property type="component" value="Chromosome 5"/>
</dbReference>
<evidence type="ECO:0000313" key="2">
    <source>
        <dbReference type="Proteomes" id="UP000026915"/>
    </source>
</evidence>
<dbReference type="Gene3D" id="3.30.420.10">
    <property type="entry name" value="Ribonuclease H-like superfamily/Ribonuclease H"/>
    <property type="match status" value="1"/>
</dbReference>
<sequence>MRMVQRMDVRVKRASVVYLGMKKGRLRKWMLHIEVLKKRVVDWKIRHMLREGNREADLLANEGVGREVDLIEFYHHM</sequence>